<feature type="active site" description="Charge relay system" evidence="5">
    <location>
        <position position="231"/>
    </location>
</feature>
<dbReference type="PROSITE" id="PS00137">
    <property type="entry name" value="SUBTILASE_HIS"/>
    <property type="match status" value="1"/>
</dbReference>
<feature type="signal peptide" evidence="7">
    <location>
        <begin position="1"/>
        <end position="19"/>
    </location>
</feature>
<evidence type="ECO:0000256" key="3">
    <source>
        <dbReference type="ARBA" id="ARBA00022801"/>
    </source>
</evidence>
<evidence type="ECO:0000256" key="1">
    <source>
        <dbReference type="ARBA" id="ARBA00011073"/>
    </source>
</evidence>
<evidence type="ECO:0000313" key="10">
    <source>
        <dbReference type="Proteomes" id="UP001595379"/>
    </source>
</evidence>
<dbReference type="PRINTS" id="PR00723">
    <property type="entry name" value="SUBTILISIN"/>
</dbReference>
<dbReference type="InterPro" id="IPR050131">
    <property type="entry name" value="Peptidase_S8_subtilisin-like"/>
</dbReference>
<feature type="chain" id="PRO_5046476894" evidence="7">
    <location>
        <begin position="20"/>
        <end position="1090"/>
    </location>
</feature>
<gene>
    <name evidence="9" type="ORF">ACFOOR_14865</name>
</gene>
<protein>
    <submittedName>
        <fullName evidence="9">S8 family serine peptidase</fullName>
    </submittedName>
</protein>
<dbReference type="InterPro" id="IPR000209">
    <property type="entry name" value="Peptidase_S8/S53_dom"/>
</dbReference>
<organism evidence="9 10">
    <name type="scientific">Hyphobacterium vulgare</name>
    <dbReference type="NCBI Taxonomy" id="1736751"/>
    <lineage>
        <taxon>Bacteria</taxon>
        <taxon>Pseudomonadati</taxon>
        <taxon>Pseudomonadota</taxon>
        <taxon>Alphaproteobacteria</taxon>
        <taxon>Maricaulales</taxon>
        <taxon>Maricaulaceae</taxon>
        <taxon>Hyphobacterium</taxon>
    </lineage>
</organism>
<feature type="active site" description="Charge relay system" evidence="5">
    <location>
        <position position="412"/>
    </location>
</feature>
<sequence>MRVVLGLVGALLLAAAGLAAPVELEPETHERLDAGERQRVIVEFAIPALDYARERNASDGEIEAIIDDVRDRVLASAFGRPAGMMATLETPEPQGPVLVRAFRYTPAAAMVLSAAELNALAREPGVSRIIEDRLDAPLLDQSVSEIGGTDLHQRGFDGTGTAIAILDTGVDLQHGMFVGRAVASACFSSTVSGQSTSFCPSGVPQAIGGQAGDNCEAPLINGNSGILDCFHGSHVAGIALGSSIFSEGAQNLQISGVAPGSQLVAVQVFSRFTGAQYCGSAPACALSYVSDQIAALEWIYSERSNHPFVAVNMSLGGGEYRDACLDDPRREIITALRSADIATVVATGNDGFRGAISAPACIPESVAVSAFGNYPNIGFWGDLTAPGTDILSAYPSPADEGGNYAAIATGTSMAAPHVAGAFALLRQMYPEAGIDQAEAALMTTGATYIRVDRAADGLAGHAGNRIGALALSSAGQIRFFHRQFDDSSSLYRDITITNSSATAADWALESNQNWLTLRLVGEEETALLLSGTLEAGASAIVRIEPVISLISVYELGASIEISSSSSTTSITLPVRMLVRPPLPANDNFVDALELNPAGRTTAFIDNRDATTEPGEPAHAGVQPIGTQWWLLTPDRNGVYNIRVSPGDYDGVAAVYRGNALNSLALVAQSNSAPDNPKHAEITLPVTAGVTYRIVSGSDGEDETGQGFLFIRTEPDVPANDQISEAQRISGARGRLRVDMQAATRTSDEEGRPGITIWYRWTAPRNGNFAFFAHEGRTAQYVDLFDGPDQAVQRGEVTPDVAYNGTRVTVEQGEELYIGLRARGLRQSPIEFAWHPADEQGLPVRAAVLPSSRVVRLGDWATAFVTLINPASFGQTLTGCRILPPAMFGGGFHFQTTDPASNTLTGTRDAPVTIGPGQSQSFVVSIQSPQNEAMDFDMEFVCDGAAAAVATPVSAFWLATSDVPRPDLLYIAATASGNGILDLEPGGTRAFAVAVVNAGEPGRASIGTYSTIGTNATIRMCETDPTNGQCVSDRERSLFLEMDRNQVRTFTVFVGLTPDAVVPFDPANSRVGLQFGNSNDAGVASVAVRTQ</sequence>
<keyword evidence="7" id="KW-0732">Signal</keyword>
<accession>A0ABV7A173</accession>
<keyword evidence="3 5" id="KW-0378">Hydrolase</keyword>
<dbReference type="EMBL" id="JBHRSV010000031">
    <property type="protein sequence ID" value="MFC2927388.1"/>
    <property type="molecule type" value="Genomic_DNA"/>
</dbReference>
<dbReference type="RefSeq" id="WP_343165232.1">
    <property type="nucleotide sequence ID" value="NZ_JBHRSV010000031.1"/>
</dbReference>
<dbReference type="InterPro" id="IPR023828">
    <property type="entry name" value="Peptidase_S8_Ser-AS"/>
</dbReference>
<dbReference type="Pfam" id="PF00082">
    <property type="entry name" value="Peptidase_S8"/>
    <property type="match status" value="1"/>
</dbReference>
<reference evidence="10" key="1">
    <citation type="journal article" date="2019" name="Int. J. Syst. Evol. Microbiol.">
        <title>The Global Catalogue of Microorganisms (GCM) 10K type strain sequencing project: providing services to taxonomists for standard genome sequencing and annotation.</title>
        <authorList>
            <consortium name="The Broad Institute Genomics Platform"/>
            <consortium name="The Broad Institute Genome Sequencing Center for Infectious Disease"/>
            <person name="Wu L."/>
            <person name="Ma J."/>
        </authorList>
    </citation>
    <scope>NUCLEOTIDE SEQUENCE [LARGE SCALE GENOMIC DNA]</scope>
    <source>
        <strain evidence="10">KCTC 52487</strain>
    </source>
</reference>
<dbReference type="Gene3D" id="3.40.50.200">
    <property type="entry name" value="Peptidase S8/S53 domain"/>
    <property type="match status" value="1"/>
</dbReference>
<dbReference type="PROSITE" id="PS00138">
    <property type="entry name" value="SUBTILASE_SER"/>
    <property type="match status" value="1"/>
</dbReference>
<feature type="domain" description="Peptidase S8/S53" evidence="8">
    <location>
        <begin position="158"/>
        <end position="445"/>
    </location>
</feature>
<dbReference type="PROSITE" id="PS51892">
    <property type="entry name" value="SUBTILASE"/>
    <property type="match status" value="1"/>
</dbReference>
<comment type="similarity">
    <text evidence="1 5 6">Belongs to the peptidase S8 family.</text>
</comment>
<dbReference type="PANTHER" id="PTHR43806:SF11">
    <property type="entry name" value="CEREVISIN-RELATED"/>
    <property type="match status" value="1"/>
</dbReference>
<feature type="active site" description="Charge relay system" evidence="5">
    <location>
        <position position="167"/>
    </location>
</feature>
<evidence type="ECO:0000256" key="7">
    <source>
        <dbReference type="SAM" id="SignalP"/>
    </source>
</evidence>
<name>A0ABV7A173_9PROT</name>
<dbReference type="InterPro" id="IPR023827">
    <property type="entry name" value="Peptidase_S8_Asp-AS"/>
</dbReference>
<evidence type="ECO:0000256" key="6">
    <source>
        <dbReference type="RuleBase" id="RU003355"/>
    </source>
</evidence>
<evidence type="ECO:0000313" key="9">
    <source>
        <dbReference type="EMBL" id="MFC2927388.1"/>
    </source>
</evidence>
<dbReference type="InterPro" id="IPR036852">
    <property type="entry name" value="Peptidase_S8/S53_dom_sf"/>
</dbReference>
<keyword evidence="2 5" id="KW-0645">Protease</keyword>
<evidence type="ECO:0000259" key="8">
    <source>
        <dbReference type="Pfam" id="PF00082"/>
    </source>
</evidence>
<dbReference type="SUPFAM" id="SSF52743">
    <property type="entry name" value="Subtilisin-like"/>
    <property type="match status" value="1"/>
</dbReference>
<evidence type="ECO:0000256" key="5">
    <source>
        <dbReference type="PROSITE-ProRule" id="PRU01240"/>
    </source>
</evidence>
<proteinExistence type="inferred from homology"/>
<evidence type="ECO:0000256" key="2">
    <source>
        <dbReference type="ARBA" id="ARBA00022670"/>
    </source>
</evidence>
<dbReference type="PANTHER" id="PTHR43806">
    <property type="entry name" value="PEPTIDASE S8"/>
    <property type="match status" value="1"/>
</dbReference>
<dbReference type="InterPro" id="IPR022398">
    <property type="entry name" value="Peptidase_S8_His-AS"/>
</dbReference>
<dbReference type="Proteomes" id="UP001595379">
    <property type="component" value="Unassembled WGS sequence"/>
</dbReference>
<keyword evidence="10" id="KW-1185">Reference proteome</keyword>
<keyword evidence="4 5" id="KW-0720">Serine protease</keyword>
<dbReference type="InterPro" id="IPR015500">
    <property type="entry name" value="Peptidase_S8_subtilisin-rel"/>
</dbReference>
<dbReference type="PROSITE" id="PS00136">
    <property type="entry name" value="SUBTILASE_ASP"/>
    <property type="match status" value="1"/>
</dbReference>
<evidence type="ECO:0000256" key="4">
    <source>
        <dbReference type="ARBA" id="ARBA00022825"/>
    </source>
</evidence>
<comment type="caution">
    <text evidence="9">The sequence shown here is derived from an EMBL/GenBank/DDBJ whole genome shotgun (WGS) entry which is preliminary data.</text>
</comment>